<organism evidence="2">
    <name type="scientific">Candidatus Kentrum sp. MB</name>
    <dbReference type="NCBI Taxonomy" id="2138164"/>
    <lineage>
        <taxon>Bacteria</taxon>
        <taxon>Pseudomonadati</taxon>
        <taxon>Pseudomonadota</taxon>
        <taxon>Gammaproteobacteria</taxon>
        <taxon>Candidatus Kentrum</taxon>
    </lineage>
</organism>
<dbReference type="AlphaFoldDB" id="A0A451B8F3"/>
<dbReference type="EMBL" id="CAADGH010000006">
    <property type="protein sequence ID" value="VFK74555.1"/>
    <property type="molecule type" value="Genomic_DNA"/>
</dbReference>
<name>A0A451B8F3_9GAMM</name>
<evidence type="ECO:0000313" key="2">
    <source>
        <dbReference type="EMBL" id="VFK74555.1"/>
    </source>
</evidence>
<gene>
    <name evidence="2" type="ORF">BECKMB1821H_GA0114242_100646</name>
    <name evidence="1" type="ORF">BECKMB1821I_GA0114274_100128</name>
</gene>
<sequence>MDQAQDGIGQGSFTDVFMPEIDGYLAGDERGAKTMAILR</sequence>
<accession>A0A451B8F3</accession>
<proteinExistence type="predicted"/>
<reference evidence="2" key="1">
    <citation type="submission" date="2019-02" db="EMBL/GenBank/DDBJ databases">
        <authorList>
            <person name="Gruber-Vodicka R. H."/>
            <person name="Seah K. B. B."/>
        </authorList>
    </citation>
    <scope>NUCLEOTIDE SEQUENCE</scope>
    <source>
        <strain evidence="2">BECK_BZ198</strain>
        <strain evidence="1">BECK_BZ199</strain>
    </source>
</reference>
<evidence type="ECO:0000313" key="1">
    <source>
        <dbReference type="EMBL" id="VFK26545.1"/>
    </source>
</evidence>
<dbReference type="EMBL" id="CAADFQ010000001">
    <property type="protein sequence ID" value="VFK26545.1"/>
    <property type="molecule type" value="Genomic_DNA"/>
</dbReference>
<protein>
    <submittedName>
        <fullName evidence="2">Uncharacterized protein</fullName>
    </submittedName>
</protein>